<dbReference type="EMBL" id="CAUOFW020009791">
    <property type="protein sequence ID" value="CAK9187062.1"/>
    <property type="molecule type" value="Genomic_DNA"/>
</dbReference>
<accession>A0ABC8V1H9</accession>
<evidence type="ECO:0000313" key="2">
    <source>
        <dbReference type="EMBL" id="CAK9187062.1"/>
    </source>
</evidence>
<name>A0ABC8V1H9_9AQUA</name>
<protein>
    <submittedName>
        <fullName evidence="2">Uncharacterized protein</fullName>
    </submittedName>
</protein>
<sequence length="155" mass="16173">MGIRERLTRTSKAATVGSQAKSGVGDTSARPGEAQSTAKPGASPIIKGDAKCRRRRGWRLVGARDALDDVSDALSDRFGLEDGLGAGGGVALVVGDMGDVPSTREMGNESRKLGSVEQASGVDRDQRVGVLSSECSILGFAMEGEWRHLSTNCPI</sequence>
<proteinExistence type="predicted"/>
<evidence type="ECO:0000256" key="1">
    <source>
        <dbReference type="SAM" id="MobiDB-lite"/>
    </source>
</evidence>
<evidence type="ECO:0000313" key="3">
    <source>
        <dbReference type="Proteomes" id="UP001642360"/>
    </source>
</evidence>
<keyword evidence="3" id="KW-1185">Reference proteome</keyword>
<reference evidence="2 3" key="1">
    <citation type="submission" date="2024-02" db="EMBL/GenBank/DDBJ databases">
        <authorList>
            <person name="Vignale AGUSTIN F."/>
            <person name="Sosa J E."/>
            <person name="Modenutti C."/>
        </authorList>
    </citation>
    <scope>NUCLEOTIDE SEQUENCE [LARGE SCALE GENOMIC DNA]</scope>
</reference>
<organism evidence="2 3">
    <name type="scientific">Ilex paraguariensis</name>
    <name type="common">yerba mate</name>
    <dbReference type="NCBI Taxonomy" id="185542"/>
    <lineage>
        <taxon>Eukaryota</taxon>
        <taxon>Viridiplantae</taxon>
        <taxon>Streptophyta</taxon>
        <taxon>Embryophyta</taxon>
        <taxon>Tracheophyta</taxon>
        <taxon>Spermatophyta</taxon>
        <taxon>Magnoliopsida</taxon>
        <taxon>eudicotyledons</taxon>
        <taxon>Gunneridae</taxon>
        <taxon>Pentapetalae</taxon>
        <taxon>asterids</taxon>
        <taxon>campanulids</taxon>
        <taxon>Aquifoliales</taxon>
        <taxon>Aquifoliaceae</taxon>
        <taxon>Ilex</taxon>
    </lineage>
</organism>
<feature type="compositionally biased region" description="Polar residues" evidence="1">
    <location>
        <begin position="10"/>
        <end position="21"/>
    </location>
</feature>
<comment type="caution">
    <text evidence="2">The sequence shown here is derived from an EMBL/GenBank/DDBJ whole genome shotgun (WGS) entry which is preliminary data.</text>
</comment>
<dbReference type="Proteomes" id="UP001642360">
    <property type="component" value="Unassembled WGS sequence"/>
</dbReference>
<dbReference type="AlphaFoldDB" id="A0ABC8V1H9"/>
<gene>
    <name evidence="2" type="ORF">ILEXP_LOCUS57570</name>
</gene>
<feature type="region of interest" description="Disordered" evidence="1">
    <location>
        <begin position="1"/>
        <end position="48"/>
    </location>
</feature>